<proteinExistence type="predicted"/>
<accession>A0A857EUA1</accession>
<evidence type="ECO:0000313" key="1">
    <source>
        <dbReference type="EMBL" id="QHB31153.1"/>
    </source>
</evidence>
<sequence length="85" mass="9912">MKTLCRSLVLFFALDCQGVFIFIHRKTLSSFITEIAKKTLLNVIRHQAKVASGISWQAFFNRSHQPFFLRQLNIPNQCRPSFQLL</sequence>
<dbReference type="AlphaFoldDB" id="A0A857EUA1"/>
<organism evidence="1 2">
    <name type="scientific">Yersinia canariae</name>
    <dbReference type="NCBI Taxonomy" id="2607663"/>
    <lineage>
        <taxon>Bacteria</taxon>
        <taxon>Pseudomonadati</taxon>
        <taxon>Pseudomonadota</taxon>
        <taxon>Gammaproteobacteria</taxon>
        <taxon>Enterobacterales</taxon>
        <taxon>Yersiniaceae</taxon>
        <taxon>Yersinia</taxon>
    </lineage>
</organism>
<name>A0A857EUA1_9GAMM</name>
<dbReference type="KEGG" id="yca:F0T03_02420"/>
<gene>
    <name evidence="1" type="ORF">F0T03_02420</name>
</gene>
<dbReference type="EMBL" id="CP043727">
    <property type="protein sequence ID" value="QHB31153.1"/>
    <property type="molecule type" value="Genomic_DNA"/>
</dbReference>
<keyword evidence="2" id="KW-1185">Reference proteome</keyword>
<evidence type="ECO:0000313" key="2">
    <source>
        <dbReference type="Proteomes" id="UP000464402"/>
    </source>
</evidence>
<reference evidence="2" key="1">
    <citation type="submission" date="2019-09" db="EMBL/GenBank/DDBJ databases">
        <title>Yersinia canariae sp. nov., isolated from a human yersiniosis case.</title>
        <authorList>
            <person name="Nguyen S.V."/>
            <person name="Greig D."/>
            <person name="Hurley D."/>
            <person name="Cao Y."/>
            <person name="McCabe E."/>
            <person name="Mitchell M."/>
            <person name="Jenkins C."/>
            <person name="Fanning S."/>
        </authorList>
    </citation>
    <scope>NUCLEOTIDE SEQUENCE [LARGE SCALE GENOMIC DNA]</scope>
    <source>
        <strain evidence="2">NCTC 14382</strain>
    </source>
</reference>
<protein>
    <submittedName>
        <fullName evidence="1">Uncharacterized protein</fullName>
    </submittedName>
</protein>
<dbReference type="Proteomes" id="UP000464402">
    <property type="component" value="Chromosome"/>
</dbReference>